<evidence type="ECO:0000313" key="1">
    <source>
        <dbReference type="EMBL" id="VVC37757.1"/>
    </source>
</evidence>
<keyword evidence="2" id="KW-1185">Reference proteome</keyword>
<dbReference type="AlphaFoldDB" id="A0A5E4N593"/>
<gene>
    <name evidence="1" type="ORF">CINCED_3A010618</name>
</gene>
<proteinExistence type="predicted"/>
<accession>A0A5E4N593</accession>
<evidence type="ECO:0000313" key="2">
    <source>
        <dbReference type="Proteomes" id="UP000325440"/>
    </source>
</evidence>
<organism evidence="1 2">
    <name type="scientific">Cinara cedri</name>
    <dbReference type="NCBI Taxonomy" id="506608"/>
    <lineage>
        <taxon>Eukaryota</taxon>
        <taxon>Metazoa</taxon>
        <taxon>Ecdysozoa</taxon>
        <taxon>Arthropoda</taxon>
        <taxon>Hexapoda</taxon>
        <taxon>Insecta</taxon>
        <taxon>Pterygota</taxon>
        <taxon>Neoptera</taxon>
        <taxon>Paraneoptera</taxon>
        <taxon>Hemiptera</taxon>
        <taxon>Sternorrhyncha</taxon>
        <taxon>Aphidomorpha</taxon>
        <taxon>Aphidoidea</taxon>
        <taxon>Aphididae</taxon>
        <taxon>Lachninae</taxon>
        <taxon>Cinara</taxon>
    </lineage>
</organism>
<reference evidence="1 2" key="1">
    <citation type="submission" date="2019-08" db="EMBL/GenBank/DDBJ databases">
        <authorList>
            <person name="Alioto T."/>
            <person name="Alioto T."/>
            <person name="Gomez Garrido J."/>
        </authorList>
    </citation>
    <scope>NUCLEOTIDE SEQUENCE [LARGE SCALE GENOMIC DNA]</scope>
</reference>
<dbReference type="Proteomes" id="UP000325440">
    <property type="component" value="Unassembled WGS sequence"/>
</dbReference>
<protein>
    <submittedName>
        <fullName evidence="1">Uncharacterized protein</fullName>
    </submittedName>
</protein>
<dbReference type="EMBL" id="CABPRJ010001454">
    <property type="protein sequence ID" value="VVC37757.1"/>
    <property type="molecule type" value="Genomic_DNA"/>
</dbReference>
<name>A0A5E4N593_9HEMI</name>
<sequence length="155" mass="17122">MDPSTYVNMQFAPEKSGTEVASQSVNSGAPLYFAPSSVCHPLPIVSVSMAVCLPEDTAEHTPSSTAHIGNLSDRPSYIGGRNVVLSDVRDLLCGPKDIPSQDLDRARHDQIVAASSRDTQYYYCMLDDILCRKEQDKRIREAEARVNQSPYDHHV</sequence>